<feature type="region of interest" description="Disordered" evidence="1">
    <location>
        <begin position="38"/>
        <end position="93"/>
    </location>
</feature>
<reference evidence="4 5" key="1">
    <citation type="submission" date="2024-09" db="EMBL/GenBank/DDBJ databases">
        <authorList>
            <person name="Sun Q."/>
            <person name="Mori K."/>
        </authorList>
    </citation>
    <scope>NUCLEOTIDE SEQUENCE [LARGE SCALE GENOMIC DNA]</scope>
    <source>
        <strain evidence="4 5">NCAIM B.02529</strain>
    </source>
</reference>
<keyword evidence="2" id="KW-0472">Membrane</keyword>
<comment type="caution">
    <text evidence="4">The sequence shown here is derived from an EMBL/GenBank/DDBJ whole genome shotgun (WGS) entry which is preliminary data.</text>
</comment>
<gene>
    <name evidence="4" type="ORF">ACFFGV_00230</name>
</gene>
<dbReference type="PROSITE" id="PS51549">
    <property type="entry name" value="DM13"/>
    <property type="match status" value="1"/>
</dbReference>
<feature type="domain" description="DM13" evidence="3">
    <location>
        <begin position="79"/>
        <end position="176"/>
    </location>
</feature>
<keyword evidence="2" id="KW-0812">Transmembrane</keyword>
<evidence type="ECO:0000256" key="1">
    <source>
        <dbReference type="SAM" id="MobiDB-lite"/>
    </source>
</evidence>
<organism evidence="4 5">
    <name type="scientific">Pontibacillus salicampi</name>
    <dbReference type="NCBI Taxonomy" id="1449801"/>
    <lineage>
        <taxon>Bacteria</taxon>
        <taxon>Bacillati</taxon>
        <taxon>Bacillota</taxon>
        <taxon>Bacilli</taxon>
        <taxon>Bacillales</taxon>
        <taxon>Bacillaceae</taxon>
        <taxon>Pontibacillus</taxon>
    </lineage>
</organism>
<protein>
    <submittedName>
        <fullName evidence="4">DM13 domain-containing protein</fullName>
    </submittedName>
</protein>
<accession>A0ABV6LI00</accession>
<dbReference type="Proteomes" id="UP001589836">
    <property type="component" value="Unassembled WGS sequence"/>
</dbReference>
<sequence length="179" mass="19831">MKKVMYFGSGIALIGVLLVGWWLVSPLFLDKTVEEDFPASADNSSENEQNDTMKEETDEEEQTAEEKTEQAKPSAHLTGSFQGADQQHNAEGKAEFYKDEQIIRFTQFQATNGPDLYVYHVKADQDPAQGTSLGKLKGNKGSQNYEIPEGLNVKDGDQIVIWCKAFSVSFGLAELTKGE</sequence>
<keyword evidence="2" id="KW-1133">Transmembrane helix</keyword>
<feature type="compositionally biased region" description="Polar residues" evidence="1">
    <location>
        <begin position="77"/>
        <end position="87"/>
    </location>
</feature>
<name>A0ABV6LI00_9BACI</name>
<evidence type="ECO:0000313" key="4">
    <source>
        <dbReference type="EMBL" id="MFC0522015.1"/>
    </source>
</evidence>
<dbReference type="EMBL" id="JBHLTP010000001">
    <property type="protein sequence ID" value="MFC0522015.1"/>
    <property type="molecule type" value="Genomic_DNA"/>
</dbReference>
<evidence type="ECO:0000259" key="3">
    <source>
        <dbReference type="PROSITE" id="PS51549"/>
    </source>
</evidence>
<evidence type="ECO:0000313" key="5">
    <source>
        <dbReference type="Proteomes" id="UP001589836"/>
    </source>
</evidence>
<dbReference type="RefSeq" id="WP_377344493.1">
    <property type="nucleotide sequence ID" value="NZ_JBHLTP010000001.1"/>
</dbReference>
<evidence type="ECO:0000256" key="2">
    <source>
        <dbReference type="SAM" id="Phobius"/>
    </source>
</evidence>
<feature type="transmembrane region" description="Helical" evidence="2">
    <location>
        <begin position="6"/>
        <end position="24"/>
    </location>
</feature>
<proteinExistence type="predicted"/>
<keyword evidence="5" id="KW-1185">Reference proteome</keyword>
<dbReference type="Pfam" id="PF10517">
    <property type="entry name" value="DM13"/>
    <property type="match status" value="1"/>
</dbReference>
<dbReference type="InterPro" id="IPR019545">
    <property type="entry name" value="DM13_domain"/>
</dbReference>